<dbReference type="InterPro" id="IPR004839">
    <property type="entry name" value="Aminotransferase_I/II_large"/>
</dbReference>
<dbReference type="InterPro" id="IPR015424">
    <property type="entry name" value="PyrdxlP-dep_Trfase"/>
</dbReference>
<comment type="caution">
    <text evidence="11">The sequence shown here is derived from an EMBL/GenBank/DDBJ whole genome shotgun (WGS) entry which is preliminary data.</text>
</comment>
<dbReference type="PANTHER" id="PTHR43643:SF3">
    <property type="entry name" value="HISTIDINOL-PHOSPHATE AMINOTRANSFERASE"/>
    <property type="match status" value="1"/>
</dbReference>
<evidence type="ECO:0000313" key="11">
    <source>
        <dbReference type="EMBL" id="RJF86764.1"/>
    </source>
</evidence>
<keyword evidence="9" id="KW-0028">Amino-acid biosynthesis</keyword>
<keyword evidence="5 9" id="KW-0032">Aminotransferase</keyword>
<dbReference type="PANTHER" id="PTHR43643">
    <property type="entry name" value="HISTIDINOL-PHOSPHATE AMINOTRANSFERASE 2"/>
    <property type="match status" value="1"/>
</dbReference>
<dbReference type="CDD" id="cd00609">
    <property type="entry name" value="AAT_like"/>
    <property type="match status" value="1"/>
</dbReference>
<dbReference type="EC" id="2.6.1.9" evidence="9"/>
<dbReference type="GO" id="GO:0004400">
    <property type="term" value="F:histidinol-phosphate transaminase activity"/>
    <property type="evidence" value="ECO:0007669"/>
    <property type="project" value="UniProtKB-UniRule"/>
</dbReference>
<name>A0A418W9Z6_9PROT</name>
<comment type="subunit">
    <text evidence="4 9">Homodimer.</text>
</comment>
<evidence type="ECO:0000256" key="8">
    <source>
        <dbReference type="ARBA" id="ARBA00047481"/>
    </source>
</evidence>
<evidence type="ECO:0000259" key="10">
    <source>
        <dbReference type="Pfam" id="PF00155"/>
    </source>
</evidence>
<evidence type="ECO:0000256" key="7">
    <source>
        <dbReference type="ARBA" id="ARBA00022898"/>
    </source>
</evidence>
<feature type="domain" description="Aminotransferase class I/classII large" evidence="10">
    <location>
        <begin position="35"/>
        <end position="363"/>
    </location>
</feature>
<dbReference type="Gene3D" id="3.90.1150.10">
    <property type="entry name" value="Aspartate Aminotransferase, domain 1"/>
    <property type="match status" value="1"/>
</dbReference>
<dbReference type="InterPro" id="IPR005861">
    <property type="entry name" value="HisP_aminotrans"/>
</dbReference>
<comment type="catalytic activity">
    <reaction evidence="8 9">
        <text>L-histidinol phosphate + 2-oxoglutarate = 3-(imidazol-4-yl)-2-oxopropyl phosphate + L-glutamate</text>
        <dbReference type="Rhea" id="RHEA:23744"/>
        <dbReference type="ChEBI" id="CHEBI:16810"/>
        <dbReference type="ChEBI" id="CHEBI:29985"/>
        <dbReference type="ChEBI" id="CHEBI:57766"/>
        <dbReference type="ChEBI" id="CHEBI:57980"/>
        <dbReference type="EC" id="2.6.1.9"/>
    </reaction>
</comment>
<dbReference type="EMBL" id="QYUK01000011">
    <property type="protein sequence ID" value="RJF86764.1"/>
    <property type="molecule type" value="Genomic_DNA"/>
</dbReference>
<comment type="cofactor">
    <cofactor evidence="1 9">
        <name>pyridoxal 5'-phosphate</name>
        <dbReference type="ChEBI" id="CHEBI:597326"/>
    </cofactor>
</comment>
<dbReference type="InterPro" id="IPR015421">
    <property type="entry name" value="PyrdxlP-dep_Trfase_major"/>
</dbReference>
<dbReference type="Pfam" id="PF00155">
    <property type="entry name" value="Aminotran_1_2"/>
    <property type="match status" value="1"/>
</dbReference>
<keyword evidence="6 9" id="KW-0808">Transferase</keyword>
<dbReference type="AlphaFoldDB" id="A0A418W9Z6"/>
<evidence type="ECO:0000256" key="4">
    <source>
        <dbReference type="ARBA" id="ARBA00011738"/>
    </source>
</evidence>
<dbReference type="OrthoDB" id="9809616at2"/>
<evidence type="ECO:0000256" key="6">
    <source>
        <dbReference type="ARBA" id="ARBA00022679"/>
    </source>
</evidence>
<comment type="similarity">
    <text evidence="3 9">Belongs to the class-II pyridoxal-phosphate-dependent aminotransferase family. Histidinol-phosphate aminotransferase subfamily.</text>
</comment>
<keyword evidence="9" id="KW-0368">Histidine biosynthesis</keyword>
<keyword evidence="7 9" id="KW-0663">Pyridoxal phosphate</keyword>
<accession>A0A418W9Z6</accession>
<evidence type="ECO:0000256" key="2">
    <source>
        <dbReference type="ARBA" id="ARBA00005011"/>
    </source>
</evidence>
<protein>
    <recommendedName>
        <fullName evidence="9">Histidinol-phosphate aminotransferase</fullName>
        <ecNumber evidence="9">2.6.1.9</ecNumber>
    </recommendedName>
    <alternativeName>
        <fullName evidence="9">Imidazole acetol-phosphate transaminase</fullName>
    </alternativeName>
</protein>
<keyword evidence="12" id="KW-1185">Reference proteome</keyword>
<dbReference type="InterPro" id="IPR050106">
    <property type="entry name" value="HistidinolP_aminotransfase"/>
</dbReference>
<dbReference type="GO" id="GO:0000105">
    <property type="term" value="P:L-histidine biosynthetic process"/>
    <property type="evidence" value="ECO:0007669"/>
    <property type="project" value="UniProtKB-UniRule"/>
</dbReference>
<dbReference type="RefSeq" id="WP_119777408.1">
    <property type="nucleotide sequence ID" value="NZ_QYUK01000011.1"/>
</dbReference>
<evidence type="ECO:0000256" key="5">
    <source>
        <dbReference type="ARBA" id="ARBA00022576"/>
    </source>
</evidence>
<dbReference type="UniPathway" id="UPA00031">
    <property type="reaction ID" value="UER00012"/>
</dbReference>
<evidence type="ECO:0000313" key="12">
    <source>
        <dbReference type="Proteomes" id="UP000284605"/>
    </source>
</evidence>
<comment type="pathway">
    <text evidence="2 9">Amino-acid biosynthesis; L-histidine biosynthesis; L-histidine from 5-phospho-alpha-D-ribose 1-diphosphate: step 7/9.</text>
</comment>
<proteinExistence type="inferred from homology"/>
<evidence type="ECO:0000256" key="1">
    <source>
        <dbReference type="ARBA" id="ARBA00001933"/>
    </source>
</evidence>
<dbReference type="InterPro" id="IPR015422">
    <property type="entry name" value="PyrdxlP-dep_Trfase_small"/>
</dbReference>
<dbReference type="SUPFAM" id="SSF53383">
    <property type="entry name" value="PLP-dependent transferases"/>
    <property type="match status" value="1"/>
</dbReference>
<gene>
    <name evidence="9 11" type="primary">hisC</name>
    <name evidence="11" type="ORF">D3874_06810</name>
</gene>
<dbReference type="Proteomes" id="UP000284605">
    <property type="component" value="Unassembled WGS sequence"/>
</dbReference>
<dbReference type="NCBIfam" id="TIGR01141">
    <property type="entry name" value="hisC"/>
    <property type="match status" value="1"/>
</dbReference>
<organism evidence="11 12">
    <name type="scientific">Oleomonas cavernae</name>
    <dbReference type="NCBI Taxonomy" id="2320859"/>
    <lineage>
        <taxon>Bacteria</taxon>
        <taxon>Pseudomonadati</taxon>
        <taxon>Pseudomonadota</taxon>
        <taxon>Alphaproteobacteria</taxon>
        <taxon>Acetobacterales</taxon>
        <taxon>Acetobacteraceae</taxon>
        <taxon>Oleomonas</taxon>
    </lineage>
</organism>
<reference evidence="11 12" key="1">
    <citation type="submission" date="2018-09" db="EMBL/GenBank/DDBJ databases">
        <authorList>
            <person name="Zhu H."/>
        </authorList>
    </citation>
    <scope>NUCLEOTIDE SEQUENCE [LARGE SCALE GENOMIC DNA]</scope>
    <source>
        <strain evidence="11 12">K1W22B-8</strain>
    </source>
</reference>
<dbReference type="Gene3D" id="3.40.640.10">
    <property type="entry name" value="Type I PLP-dependent aspartate aminotransferase-like (Major domain)"/>
    <property type="match status" value="1"/>
</dbReference>
<dbReference type="InterPro" id="IPR001917">
    <property type="entry name" value="Aminotrans_II_pyridoxalP_BS"/>
</dbReference>
<sequence length="374" mass="39949">MESTKALIRDEVTSLPIYNAGLHPETLKRRLGLAHIVKLDSNENPFGPSPRAIEAVRDVAAGLFRYPDRDETNLRAAIAAHLGVPGARLAFGNGSEDLIAIIYRMVVRPGETVVTTVPSFGLHQICAQVLGAKAVTLPFTADWQFPVEAIVAALARRPRILILSSPSNPVGVAMSERDVDRIIAATPPETLLIFDEAYVEYVDPAVRVDVLARLKTYSGPWVVLRTFSKAYGLAALRIGYGVAHSVDFIENLYKVRSPFSVNAAALAAAQAAFADEAHLAKVTGTIRENRQVLAAALAAQDYALAPSQANFLFVDSGRDGAAVAAALRGKGVLVKPWLEPGYTSFIRVTIGTRAEGEEFLAALGEVAPTLAAAS</sequence>
<dbReference type="HAMAP" id="MF_01023">
    <property type="entry name" value="HisC_aminotrans_2"/>
    <property type="match status" value="1"/>
</dbReference>
<dbReference type="GO" id="GO:0030170">
    <property type="term" value="F:pyridoxal phosphate binding"/>
    <property type="evidence" value="ECO:0007669"/>
    <property type="project" value="InterPro"/>
</dbReference>
<dbReference type="PROSITE" id="PS00599">
    <property type="entry name" value="AA_TRANSFER_CLASS_2"/>
    <property type="match status" value="1"/>
</dbReference>
<evidence type="ECO:0000256" key="3">
    <source>
        <dbReference type="ARBA" id="ARBA00007970"/>
    </source>
</evidence>
<evidence type="ECO:0000256" key="9">
    <source>
        <dbReference type="HAMAP-Rule" id="MF_01023"/>
    </source>
</evidence>
<feature type="modified residue" description="N6-(pyridoxal phosphate)lysine" evidence="9">
    <location>
        <position position="229"/>
    </location>
</feature>